<accession>A0A1Z4BLH7</accession>
<dbReference type="PROSITE" id="PS51257">
    <property type="entry name" value="PROKAR_LIPOPROTEIN"/>
    <property type="match status" value="1"/>
</dbReference>
<dbReference type="RefSeq" id="WP_088593312.1">
    <property type="nucleotide sequence ID" value="NZ_CP022022.1"/>
</dbReference>
<dbReference type="AlphaFoldDB" id="A0A1Z4BLH7"/>
<name>A0A1Z4BLH7_9FLAO</name>
<dbReference type="Gene3D" id="2.130.10.10">
    <property type="entry name" value="YVTN repeat-like/Quinoprotein amine dehydrogenase"/>
    <property type="match status" value="1"/>
</dbReference>
<keyword evidence="2" id="KW-1185">Reference proteome</keyword>
<dbReference type="InterPro" id="IPR011044">
    <property type="entry name" value="Quino_amine_DH_bsu"/>
</dbReference>
<dbReference type="EMBL" id="CP022022">
    <property type="protein sequence ID" value="ASF42128.1"/>
    <property type="molecule type" value="Genomic_DNA"/>
</dbReference>
<evidence type="ECO:0000313" key="1">
    <source>
        <dbReference type="EMBL" id="ASF42128.1"/>
    </source>
</evidence>
<gene>
    <name evidence="1" type="ORF">CBG49_02970</name>
</gene>
<dbReference type="SUPFAM" id="SSF50969">
    <property type="entry name" value="YVTN repeat-like/Quinoprotein amine dehydrogenase"/>
    <property type="match status" value="1"/>
</dbReference>
<dbReference type="InterPro" id="IPR015943">
    <property type="entry name" value="WD40/YVTN_repeat-like_dom_sf"/>
</dbReference>
<dbReference type="KEGG" id="capn:CBG49_02970"/>
<proteinExistence type="predicted"/>
<reference evidence="2" key="1">
    <citation type="submission" date="2017-06" db="EMBL/GenBank/DDBJ databases">
        <title>Complete genome sequence of Capnocytophaga sp. KCOM 1579 (=ChDC OS43) isolated from a human refractory periapical abscess lesion.</title>
        <authorList>
            <person name="Kook J.-K."/>
            <person name="Park S.-N."/>
            <person name="Lim Y.K."/>
            <person name="Roh H."/>
        </authorList>
    </citation>
    <scope>NUCLEOTIDE SEQUENCE [LARGE SCALE GENOMIC DNA]</scope>
    <source>
        <strain evidence="2">ChDC OS43</strain>
    </source>
</reference>
<evidence type="ECO:0000313" key="2">
    <source>
        <dbReference type="Proteomes" id="UP000197007"/>
    </source>
</evidence>
<protein>
    <recommendedName>
        <fullName evidence="3">Lipoprotein</fullName>
    </recommendedName>
</protein>
<dbReference type="Proteomes" id="UP000197007">
    <property type="component" value="Chromosome"/>
</dbReference>
<sequence>MKKVILTFCSLALLSVSCKKDDNTKPAPVPPSTVEYNGNFLLETSVKNPDGMSGSSYLQIIHKMAGGIAVDNSKAEQIEFGSSVQVEGNNVYIFDTMKGTGGVVLYTYDPSTQKLTKGATLATPANSMFGNLTIVSPTKAYVPLYAMGNVWIINPQTMQKTGEINLSSYAHGDTSPDPSMGILHNGKYYLSLTQINPGGGWQPYPDYQQSDVLIINPQTDIVEKVVSETTSGLTFPTRPMAQCRGMMFATERGDLYIATVGYFGFNPNNKKSGFLCIPKAATEFDTTKTWDISNTPIQGTNYKPACLFNTQYIGNGKVVAYVGISELYTANPYTAKSAMAVIIDLNAKSISQIRGVPLTDGHSILITKLKDKVIFGAFGSDKRGLFAFNPATETVEQILTTTGNPAFFHAF</sequence>
<organism evidence="1 2">
    <name type="scientific">Capnocytophaga endodontalis</name>
    <dbReference type="NCBI Taxonomy" id="2708117"/>
    <lineage>
        <taxon>Bacteria</taxon>
        <taxon>Pseudomonadati</taxon>
        <taxon>Bacteroidota</taxon>
        <taxon>Flavobacteriia</taxon>
        <taxon>Flavobacteriales</taxon>
        <taxon>Flavobacteriaceae</taxon>
        <taxon>Capnocytophaga</taxon>
    </lineage>
</organism>
<evidence type="ECO:0008006" key="3">
    <source>
        <dbReference type="Google" id="ProtNLM"/>
    </source>
</evidence>